<reference evidence="1 2" key="1">
    <citation type="submission" date="2019-03" db="EMBL/GenBank/DDBJ databases">
        <title>Single cell metagenomics reveals metabolic interactions within the superorganism composed of flagellate Streblomastix strix and complex community of Bacteroidetes bacteria on its surface.</title>
        <authorList>
            <person name="Treitli S.C."/>
            <person name="Kolisko M."/>
            <person name="Husnik F."/>
            <person name="Keeling P."/>
            <person name="Hampl V."/>
        </authorList>
    </citation>
    <scope>NUCLEOTIDE SEQUENCE [LARGE SCALE GENOMIC DNA]</scope>
    <source>
        <strain evidence="1">ST1C</strain>
    </source>
</reference>
<accession>A0A5J4VAJ0</accession>
<organism evidence="1 2">
    <name type="scientific">Streblomastix strix</name>
    <dbReference type="NCBI Taxonomy" id="222440"/>
    <lineage>
        <taxon>Eukaryota</taxon>
        <taxon>Metamonada</taxon>
        <taxon>Preaxostyla</taxon>
        <taxon>Oxymonadida</taxon>
        <taxon>Streblomastigidae</taxon>
        <taxon>Streblomastix</taxon>
    </lineage>
</organism>
<dbReference type="Proteomes" id="UP000324800">
    <property type="component" value="Unassembled WGS sequence"/>
</dbReference>
<protein>
    <submittedName>
        <fullName evidence="1">Uncharacterized protein</fullName>
    </submittedName>
</protein>
<proteinExistence type="predicted"/>
<name>A0A5J4VAJ0_9EUKA</name>
<gene>
    <name evidence="1" type="ORF">EZS28_025007</name>
</gene>
<evidence type="ECO:0000313" key="1">
    <source>
        <dbReference type="EMBL" id="KAA6379467.1"/>
    </source>
</evidence>
<comment type="caution">
    <text evidence="1">The sequence shown here is derived from an EMBL/GenBank/DDBJ whole genome shotgun (WGS) entry which is preliminary data.</text>
</comment>
<evidence type="ECO:0000313" key="2">
    <source>
        <dbReference type="Proteomes" id="UP000324800"/>
    </source>
</evidence>
<dbReference type="EMBL" id="SNRW01008476">
    <property type="protein sequence ID" value="KAA6379467.1"/>
    <property type="molecule type" value="Genomic_DNA"/>
</dbReference>
<dbReference type="AlphaFoldDB" id="A0A5J4VAJ0"/>
<sequence>MKNLVSSSILIIHSLQLRKLTFSGRAIVQSGSSGSIPKFWRNVFTNVGYDCAAICSELCSANLLQLGVQYESLFDGRLLVQLVLRVILSFAVFKMATPLQTLFGEWPEEPI</sequence>